<keyword evidence="1" id="KW-0479">Metal-binding</keyword>
<keyword evidence="4" id="KW-1185">Reference proteome</keyword>
<reference evidence="3 4" key="1">
    <citation type="submission" date="2007-03" db="EMBL/GenBank/DDBJ databases">
        <title>Complete sequence of Desulfotomaculum reducens MI-1.</title>
        <authorList>
            <consortium name="US DOE Joint Genome Institute"/>
            <person name="Copeland A."/>
            <person name="Lucas S."/>
            <person name="Lapidus A."/>
            <person name="Barry K."/>
            <person name="Detter J.C."/>
            <person name="Glavina del Rio T."/>
            <person name="Hammon N."/>
            <person name="Israni S."/>
            <person name="Dalin E."/>
            <person name="Tice H."/>
            <person name="Pitluck S."/>
            <person name="Sims D."/>
            <person name="Brettin T."/>
            <person name="Bruce D."/>
            <person name="Han C."/>
            <person name="Tapia R."/>
            <person name="Schmutz J."/>
            <person name="Larimer F."/>
            <person name="Land M."/>
            <person name="Hauser L."/>
            <person name="Kyrpides N."/>
            <person name="Kim E."/>
            <person name="Tebo B.M."/>
            <person name="Richardson P."/>
        </authorList>
    </citation>
    <scope>NUCLEOTIDE SEQUENCE [LARGE SCALE GENOMIC DNA]</scope>
    <source>
        <strain evidence="3 4">MI-1</strain>
    </source>
</reference>
<dbReference type="CDD" id="cd03497">
    <property type="entry name" value="SQR_TypeB_1_TM"/>
    <property type="match status" value="1"/>
</dbReference>
<dbReference type="GO" id="GO:0008177">
    <property type="term" value="F:succinate dehydrogenase (quinone) activity"/>
    <property type="evidence" value="ECO:0007669"/>
    <property type="project" value="UniProtKB-EC"/>
</dbReference>
<dbReference type="HOGENOM" id="CLU_078991_0_0_9"/>
<feature type="transmembrane region" description="Helical" evidence="2">
    <location>
        <begin position="152"/>
        <end position="170"/>
    </location>
</feature>
<dbReference type="Gene3D" id="1.20.1300.10">
    <property type="entry name" value="Fumarate reductase/succinate dehydrogenase, transmembrane subunit"/>
    <property type="match status" value="1"/>
</dbReference>
<dbReference type="GO" id="GO:0016020">
    <property type="term" value="C:membrane"/>
    <property type="evidence" value="ECO:0007669"/>
    <property type="project" value="InterPro"/>
</dbReference>
<dbReference type="Proteomes" id="UP000001556">
    <property type="component" value="Chromosome"/>
</dbReference>
<keyword evidence="2" id="KW-0472">Membrane</keyword>
<feature type="transmembrane region" description="Helical" evidence="2">
    <location>
        <begin position="63"/>
        <end position="92"/>
    </location>
</feature>
<organism evidence="3 4">
    <name type="scientific">Desulforamulus reducens (strain ATCC BAA-1160 / DSM 100696 / MI-1)</name>
    <name type="common">Desulfotomaculum reducens</name>
    <dbReference type="NCBI Taxonomy" id="349161"/>
    <lineage>
        <taxon>Bacteria</taxon>
        <taxon>Bacillati</taxon>
        <taxon>Bacillota</taxon>
        <taxon>Clostridia</taxon>
        <taxon>Eubacteriales</taxon>
        <taxon>Peptococcaceae</taxon>
        <taxon>Desulforamulus</taxon>
    </lineage>
</organism>
<dbReference type="SUPFAM" id="SSF81343">
    <property type="entry name" value="Fumarate reductase respiratory complex transmembrane subunits"/>
    <property type="match status" value="1"/>
</dbReference>
<dbReference type="KEGG" id="drm:Dred_1870"/>
<keyword evidence="1" id="KW-0408">Iron</keyword>
<keyword evidence="1" id="KW-0349">Heme</keyword>
<feature type="transmembrane region" description="Helical" evidence="2">
    <location>
        <begin position="190"/>
        <end position="214"/>
    </location>
</feature>
<evidence type="ECO:0000313" key="3">
    <source>
        <dbReference type="EMBL" id="ABO50394.1"/>
    </source>
</evidence>
<accession>A4J5P1</accession>
<dbReference type="STRING" id="349161.Dred_1870"/>
<feature type="binding site" description="axial binding residue" evidence="1">
    <location>
        <position position="39"/>
    </location>
    <ligand>
        <name>heme</name>
        <dbReference type="ChEBI" id="CHEBI:30413"/>
    </ligand>
    <ligandPart>
        <name>Fe</name>
        <dbReference type="ChEBI" id="CHEBI:18248"/>
    </ligandPart>
</feature>
<feature type="binding site" description="axial binding residue" evidence="1">
    <location>
        <position position="81"/>
    </location>
    <ligand>
        <name>heme</name>
        <dbReference type="ChEBI" id="CHEBI:30413"/>
    </ligand>
    <ligandPart>
        <name>Fe</name>
        <dbReference type="ChEBI" id="CHEBI:18248"/>
    </ligandPart>
</feature>
<dbReference type="EMBL" id="CP000612">
    <property type="protein sequence ID" value="ABO50394.1"/>
    <property type="molecule type" value="Genomic_DNA"/>
</dbReference>
<evidence type="ECO:0000313" key="4">
    <source>
        <dbReference type="Proteomes" id="UP000001556"/>
    </source>
</evidence>
<proteinExistence type="predicted"/>
<protein>
    <submittedName>
        <fullName evidence="3">Succinate dehydrogenase subunit C</fullName>
        <ecNumber evidence="3">1.3.5.1</ecNumber>
    </submittedName>
</protein>
<dbReference type="GO" id="GO:0046872">
    <property type="term" value="F:metal ion binding"/>
    <property type="evidence" value="ECO:0007669"/>
    <property type="project" value="UniProtKB-KW"/>
</dbReference>
<evidence type="ECO:0000256" key="1">
    <source>
        <dbReference type="PIRSR" id="PIRSR000170-1"/>
    </source>
</evidence>
<dbReference type="eggNOG" id="COG2009">
    <property type="taxonomic scope" value="Bacteria"/>
</dbReference>
<dbReference type="PIRSF" id="PIRSF000170">
    <property type="entry name" value="Succ_dh_cyt_b558"/>
    <property type="match status" value="1"/>
</dbReference>
<sequence length="215" mass="24823">MLVGAVQTDDNKLAKYHFFVRKLHSFLGVFPISIFLIEHLITNSLATISPRMFNTAVSYMQSIPYLAAIEILFIALPLTLHALYGLYIVYVAENNTFRYPYLRNWMFYLQRGSALVTLVFILIHVWHLRVAHSLYGLDINFLSVQNQMADPLWLTFYIIGLLTTTFHFANGLWNFSVSWGIVVGEHAQNFLWKLCMLFFIFSSILGIAAIRAFIQ</sequence>
<keyword evidence="3" id="KW-0560">Oxidoreductase</keyword>
<feature type="binding site" description="axial binding residue" evidence="1">
    <location>
        <position position="124"/>
    </location>
    <ligand>
        <name>heme</name>
        <dbReference type="ChEBI" id="CHEBI:30413"/>
    </ligand>
    <ligandPart>
        <name>Fe</name>
        <dbReference type="ChEBI" id="CHEBI:18248"/>
    </ligandPart>
</feature>
<feature type="binding site" description="axial binding residue" evidence="1">
    <location>
        <position position="167"/>
    </location>
    <ligand>
        <name>heme</name>
        <dbReference type="ChEBI" id="CHEBI:30413"/>
    </ligand>
    <ligandPart>
        <name>Fe</name>
        <dbReference type="ChEBI" id="CHEBI:18248"/>
    </ligandPart>
</feature>
<keyword evidence="2" id="KW-0812">Transmembrane</keyword>
<dbReference type="EC" id="1.3.5.1" evidence="3"/>
<keyword evidence="2" id="KW-1133">Transmembrane helix</keyword>
<dbReference type="InterPro" id="IPR016002">
    <property type="entry name" value="Succ_DH_cyt_b558_Firmicute"/>
</dbReference>
<evidence type="ECO:0000256" key="2">
    <source>
        <dbReference type="SAM" id="Phobius"/>
    </source>
</evidence>
<name>A4J5P1_DESRM</name>
<dbReference type="InterPro" id="IPR034804">
    <property type="entry name" value="SQR/QFR_C/D"/>
</dbReference>
<gene>
    <name evidence="3" type="ordered locus">Dred_1870</name>
</gene>
<feature type="transmembrane region" description="Helical" evidence="2">
    <location>
        <begin position="112"/>
        <end position="131"/>
    </location>
</feature>
<feature type="transmembrane region" description="Helical" evidence="2">
    <location>
        <begin position="23"/>
        <end position="42"/>
    </location>
</feature>
<dbReference type="AlphaFoldDB" id="A4J5P1"/>